<dbReference type="EMBL" id="KV454412">
    <property type="protein sequence ID" value="ODQ64146.1"/>
    <property type="molecule type" value="Genomic_DNA"/>
</dbReference>
<accession>A0A1E3PFD8</accession>
<protein>
    <submittedName>
        <fullName evidence="2">Uncharacterized protein</fullName>
    </submittedName>
</protein>
<feature type="region of interest" description="Disordered" evidence="1">
    <location>
        <begin position="141"/>
        <end position="167"/>
    </location>
</feature>
<feature type="non-terminal residue" evidence="2">
    <location>
        <position position="252"/>
    </location>
</feature>
<feature type="compositionally biased region" description="Low complexity" evidence="1">
    <location>
        <begin position="145"/>
        <end position="164"/>
    </location>
</feature>
<dbReference type="AlphaFoldDB" id="A0A1E3PFD8"/>
<reference evidence="2 3" key="1">
    <citation type="journal article" date="2016" name="Proc. Natl. Acad. Sci. U.S.A.">
        <title>Comparative genomics of biotechnologically important yeasts.</title>
        <authorList>
            <person name="Riley R."/>
            <person name="Haridas S."/>
            <person name="Wolfe K.H."/>
            <person name="Lopes M.R."/>
            <person name="Hittinger C.T."/>
            <person name="Goeker M."/>
            <person name="Salamov A.A."/>
            <person name="Wisecaver J.H."/>
            <person name="Long T.M."/>
            <person name="Calvey C.H."/>
            <person name="Aerts A.L."/>
            <person name="Barry K.W."/>
            <person name="Choi C."/>
            <person name="Clum A."/>
            <person name="Coughlan A.Y."/>
            <person name="Deshpande S."/>
            <person name="Douglass A.P."/>
            <person name="Hanson S.J."/>
            <person name="Klenk H.-P."/>
            <person name="LaButti K.M."/>
            <person name="Lapidus A."/>
            <person name="Lindquist E.A."/>
            <person name="Lipzen A.M."/>
            <person name="Meier-Kolthoff J.P."/>
            <person name="Ohm R.A."/>
            <person name="Otillar R.P."/>
            <person name="Pangilinan J.L."/>
            <person name="Peng Y."/>
            <person name="Rokas A."/>
            <person name="Rosa C.A."/>
            <person name="Scheuner C."/>
            <person name="Sibirny A.A."/>
            <person name="Slot J.C."/>
            <person name="Stielow J.B."/>
            <person name="Sun H."/>
            <person name="Kurtzman C.P."/>
            <person name="Blackwell M."/>
            <person name="Grigoriev I.V."/>
            <person name="Jeffries T.W."/>
        </authorList>
    </citation>
    <scope>NUCLEOTIDE SEQUENCE [LARGE SCALE GENOMIC DNA]</scope>
    <source>
        <strain evidence="2 3">DSM 6958</strain>
    </source>
</reference>
<evidence type="ECO:0000256" key="1">
    <source>
        <dbReference type="SAM" id="MobiDB-lite"/>
    </source>
</evidence>
<name>A0A1E3PFD8_9ASCO</name>
<sequence>MNPVGSSISSSNSAVSLTSLTTYPVAVYDSKIHIDTRDSNISSLDNNDSLTVKYVFREIQSLPSQRFYGRLKSLIWYPIYLQKEHFLKLRQIKYVAQHPEEILRYPNKPHKLGLVKSRFLKFLYGEDTVYYTTKLDPYAVDDDSNNNANHNSNNQNSKNQESYSGFSVDSARSIGSGSTVFPSNSGLDPGNERPPLATGRSAFTLASLNSYDLWLEDLKLSNTNIAYPQSRDIATLQSSLGESSKNANHSTR</sequence>
<organism evidence="2 3">
    <name type="scientific">Nadsonia fulvescens var. elongata DSM 6958</name>
    <dbReference type="NCBI Taxonomy" id="857566"/>
    <lineage>
        <taxon>Eukaryota</taxon>
        <taxon>Fungi</taxon>
        <taxon>Dikarya</taxon>
        <taxon>Ascomycota</taxon>
        <taxon>Saccharomycotina</taxon>
        <taxon>Dipodascomycetes</taxon>
        <taxon>Dipodascales</taxon>
        <taxon>Dipodascales incertae sedis</taxon>
        <taxon>Nadsonia</taxon>
    </lineage>
</organism>
<gene>
    <name evidence="2" type="ORF">NADFUDRAFT_83718</name>
</gene>
<evidence type="ECO:0000313" key="2">
    <source>
        <dbReference type="EMBL" id="ODQ64146.1"/>
    </source>
</evidence>
<dbReference type="Proteomes" id="UP000095009">
    <property type="component" value="Unassembled WGS sequence"/>
</dbReference>
<keyword evidence="3" id="KW-1185">Reference proteome</keyword>
<proteinExistence type="predicted"/>
<evidence type="ECO:0000313" key="3">
    <source>
        <dbReference type="Proteomes" id="UP000095009"/>
    </source>
</evidence>